<sequence length="309" mass="35300">MSAVIPRLAGDEWQRWANKLLTCHYGPTEYQTVPDNDKGDAGIEGFTVKNGHVYQAYGCEEPVSTKQRYEAQRDKMSQDIKKFIDNQTVLKKIFGSVEIERWILFVPYFDSKEIVSLASKKTAEVLAAKLPYVSDDFRVMICQETDFAVERDQLLNANLGTIEVQVEGATTDQVTLWASSNHSLSSILEAKLKKLPTIQNDKHRLEFHQKVLKWYLDGQSIHEALRIYPEVYEKILRAKNHRENFLAMTLISGAPPQNILNTTLNDLIEAFKSEIKLLSSFDAESLAHEAVADWLLRCPLDFPEIQNHD</sequence>
<evidence type="ECO:0000313" key="2">
    <source>
        <dbReference type="Proteomes" id="UP000001625"/>
    </source>
</evidence>
<proteinExistence type="predicted"/>
<dbReference type="AlphaFoldDB" id="D5CQV1"/>
<gene>
    <name evidence="1" type="ordered locus">Slit_1099</name>
</gene>
<organism evidence="1 2">
    <name type="scientific">Sideroxydans lithotrophicus (strain ES-1)</name>
    <dbReference type="NCBI Taxonomy" id="580332"/>
    <lineage>
        <taxon>Bacteria</taxon>
        <taxon>Pseudomonadati</taxon>
        <taxon>Pseudomonadota</taxon>
        <taxon>Betaproteobacteria</taxon>
        <taxon>Nitrosomonadales</taxon>
        <taxon>Gallionellaceae</taxon>
        <taxon>Sideroxydans</taxon>
    </lineage>
</organism>
<dbReference type="KEGG" id="slt:Slit_1099"/>
<dbReference type="STRING" id="580332.Slit_1099"/>
<dbReference type="EMBL" id="CP001965">
    <property type="protein sequence ID" value="ADE11337.1"/>
    <property type="molecule type" value="Genomic_DNA"/>
</dbReference>
<dbReference type="HOGENOM" id="CLU_077425_0_0_4"/>
<protein>
    <submittedName>
        <fullName evidence="1">Uncharacterized protein</fullName>
    </submittedName>
</protein>
<name>D5CQV1_SIDLE</name>
<dbReference type="Proteomes" id="UP000001625">
    <property type="component" value="Chromosome"/>
</dbReference>
<dbReference type="RefSeq" id="WP_013029235.1">
    <property type="nucleotide sequence ID" value="NC_013959.1"/>
</dbReference>
<dbReference type="eggNOG" id="ENOG5030BD1">
    <property type="taxonomic scope" value="Bacteria"/>
</dbReference>
<keyword evidence="2" id="KW-1185">Reference proteome</keyword>
<reference evidence="1 2" key="1">
    <citation type="submission" date="2010-03" db="EMBL/GenBank/DDBJ databases">
        <title>Complete sequence of Sideroxydans lithotrophicus ES-1.</title>
        <authorList>
            <consortium name="US DOE Joint Genome Institute"/>
            <person name="Lucas S."/>
            <person name="Copeland A."/>
            <person name="Lapidus A."/>
            <person name="Cheng J.-F."/>
            <person name="Bruce D."/>
            <person name="Goodwin L."/>
            <person name="Pitluck S."/>
            <person name="Munk A.C."/>
            <person name="Detter J.C."/>
            <person name="Han C."/>
            <person name="Tapia R."/>
            <person name="Larimer F."/>
            <person name="Land M."/>
            <person name="Hauser L."/>
            <person name="Kyrpides N."/>
            <person name="Ivanova N."/>
            <person name="Emerson D."/>
            <person name="Woyke T."/>
        </authorList>
    </citation>
    <scope>NUCLEOTIDE SEQUENCE [LARGE SCALE GENOMIC DNA]</scope>
    <source>
        <strain evidence="1 2">ES-1</strain>
    </source>
</reference>
<accession>D5CQV1</accession>
<evidence type="ECO:0000313" key="1">
    <source>
        <dbReference type="EMBL" id="ADE11337.1"/>
    </source>
</evidence>
<dbReference type="OrthoDB" id="2962756at2"/>